<sequence length="365" mass="42689">MHIPAKVISAPLRLDMDEITYRRLYPLFLDAYYDPADWPLTEVTYEKARFCFEKLCLSSPCLALDQAYPYTYIQMGVNIARTLQNHLVLPDSWKLRDEKTDYMVARKLPDHLNLCGRDLEVNRLMTYQLLAGIVDDYTLLYYECLDRKYIPSDESFSHVTYLMDSFQNLKKKYGFTSLKDEDIKLLTMVVHNYCHTDNLVRDLFTEVNPFFVSDLTTAVHQINSNFVQDFQHILQEYLDQLQETYESSVHSIDYLLFKLLSLWPNLIQELPCLVRPVKILVYTGNYAFDEKYKNALQEMLRNKAMIETCSRVINFSETNCDYDIVLLSAHMPLVKGAICHVITTMPNKQILNQLLEDMDHLVASS</sequence>
<protein>
    <submittedName>
        <fullName evidence="1">Uncharacterized protein</fullName>
    </submittedName>
</protein>
<reference evidence="1 2" key="1">
    <citation type="submission" date="2016-01" db="EMBL/GenBank/DDBJ databases">
        <authorList>
            <person name="Oliw E.H."/>
        </authorList>
    </citation>
    <scope>NUCLEOTIDE SEQUENCE [LARGE SCALE GENOMIC DNA]</scope>
    <source>
        <strain evidence="1 2">KA00635</strain>
    </source>
</reference>
<evidence type="ECO:0000313" key="1">
    <source>
        <dbReference type="EMBL" id="KXB37726.1"/>
    </source>
</evidence>
<comment type="caution">
    <text evidence="1">The sequence shown here is derived from an EMBL/GenBank/DDBJ whole genome shotgun (WGS) entry which is preliminary data.</text>
</comment>
<dbReference type="AlphaFoldDB" id="A0A133Y3J7"/>
<proteinExistence type="predicted"/>
<dbReference type="Proteomes" id="UP000070422">
    <property type="component" value="Unassembled WGS sequence"/>
</dbReference>
<evidence type="ECO:0000313" key="2">
    <source>
        <dbReference type="Proteomes" id="UP000070422"/>
    </source>
</evidence>
<gene>
    <name evidence="1" type="ORF">HMPREF3187_00442</name>
</gene>
<dbReference type="OrthoDB" id="2136382at2"/>
<name>A0A133Y3J7_9LACT</name>
<dbReference type="EMBL" id="LSCQ01000020">
    <property type="protein sequence ID" value="KXB37726.1"/>
    <property type="molecule type" value="Genomic_DNA"/>
</dbReference>
<dbReference type="PATRIC" id="fig|87541.4.peg.446"/>
<accession>A0A133Y3J7</accession>
<organism evidence="1 2">
    <name type="scientific">Aerococcus christensenii</name>
    <dbReference type="NCBI Taxonomy" id="87541"/>
    <lineage>
        <taxon>Bacteria</taxon>
        <taxon>Bacillati</taxon>
        <taxon>Bacillota</taxon>
        <taxon>Bacilli</taxon>
        <taxon>Lactobacillales</taxon>
        <taxon>Aerococcaceae</taxon>
        <taxon>Aerococcus</taxon>
    </lineage>
</organism>
<dbReference type="STRING" id="87541.AWM71_02065"/>